<dbReference type="EMBL" id="SLVJ01000006">
    <property type="protein sequence ID" value="TCM68049.1"/>
    <property type="molecule type" value="Genomic_DNA"/>
</dbReference>
<comment type="caution">
    <text evidence="1">The sequence shown here is derived from an EMBL/GenBank/DDBJ whole genome shotgun (WGS) entry which is preliminary data.</text>
</comment>
<keyword evidence="2" id="KW-1185">Reference proteome</keyword>
<dbReference type="Gene3D" id="3.40.50.1820">
    <property type="entry name" value="alpha/beta hydrolase"/>
    <property type="match status" value="1"/>
</dbReference>
<proteinExistence type="predicted"/>
<dbReference type="Proteomes" id="UP000294963">
    <property type="component" value="Unassembled WGS sequence"/>
</dbReference>
<name>A0A4R1XWG1_ACICA</name>
<evidence type="ECO:0000313" key="1">
    <source>
        <dbReference type="EMBL" id="TCM68049.1"/>
    </source>
</evidence>
<organism evidence="1 2">
    <name type="scientific">Acinetobacter calcoaceticus</name>
    <dbReference type="NCBI Taxonomy" id="471"/>
    <lineage>
        <taxon>Bacteria</taxon>
        <taxon>Pseudomonadati</taxon>
        <taxon>Pseudomonadota</taxon>
        <taxon>Gammaproteobacteria</taxon>
        <taxon>Moraxellales</taxon>
        <taxon>Moraxellaceae</taxon>
        <taxon>Acinetobacter</taxon>
        <taxon>Acinetobacter calcoaceticus/baumannii complex</taxon>
    </lineage>
</organism>
<reference evidence="1 2" key="1">
    <citation type="submission" date="2019-03" db="EMBL/GenBank/DDBJ databases">
        <title>Genomic analyses of the natural microbiome of Caenorhabditis elegans.</title>
        <authorList>
            <person name="Samuel B."/>
        </authorList>
    </citation>
    <scope>NUCLEOTIDE SEQUENCE [LARGE SCALE GENOMIC DNA]</scope>
    <source>
        <strain evidence="1 2">JUb89</strain>
    </source>
</reference>
<dbReference type="AlphaFoldDB" id="A0A4R1XWG1"/>
<protein>
    <submittedName>
        <fullName evidence="1">Pimeloyl-[acyl-carrier protein] methyl ester esterase</fullName>
    </submittedName>
</protein>
<dbReference type="OrthoDB" id="9780744at2"/>
<dbReference type="InterPro" id="IPR029058">
    <property type="entry name" value="AB_hydrolase_fold"/>
</dbReference>
<gene>
    <name evidence="1" type="ORF">EC844_10631</name>
</gene>
<evidence type="ECO:0000313" key="2">
    <source>
        <dbReference type="Proteomes" id="UP000294963"/>
    </source>
</evidence>
<dbReference type="SUPFAM" id="SSF53474">
    <property type="entry name" value="alpha/beta-Hydrolases"/>
    <property type="match status" value="1"/>
</dbReference>
<accession>A0A4R1XWG1</accession>
<sequence length="278" mass="31347">MSAPQALKATTSKIMITTSNSPDRMTQPKSKIELYTQSQPKILLITGWGMGITALKTLQQQLDLQGFVTDVIEIFDVLDPIQLDHMLNQMGDYDLLMGWSLGGQLAMYVAAQYFSRYQVAKPVITLGSNPCFVAQAEWPIAMPVDEFQQFKRSFQKDPNACVKRFCFLVTQGDPQTKKNWLSLQSLLAELDVERLEMGLNLLEQLNLVTIWKNYPGKQLHLLAKQDAVLNHQVARNIDDLAAKLLALEEIEGSHAFPVFQAEQTVQQIMAHIVLKVEN</sequence>